<gene>
    <name evidence="1" type="ORF">BYL167_LOCUS27897</name>
</gene>
<feature type="non-terminal residue" evidence="1">
    <location>
        <position position="1"/>
    </location>
</feature>
<organism evidence="1 2">
    <name type="scientific">Rotaria magnacalcarata</name>
    <dbReference type="NCBI Taxonomy" id="392030"/>
    <lineage>
        <taxon>Eukaryota</taxon>
        <taxon>Metazoa</taxon>
        <taxon>Spiralia</taxon>
        <taxon>Gnathifera</taxon>
        <taxon>Rotifera</taxon>
        <taxon>Eurotatoria</taxon>
        <taxon>Bdelloidea</taxon>
        <taxon>Philodinida</taxon>
        <taxon>Philodinidae</taxon>
        <taxon>Rotaria</taxon>
    </lineage>
</organism>
<comment type="caution">
    <text evidence="1">The sequence shown here is derived from an EMBL/GenBank/DDBJ whole genome shotgun (WGS) entry which is preliminary data.</text>
</comment>
<proteinExistence type="predicted"/>
<protein>
    <submittedName>
        <fullName evidence="1">Uncharacterized protein</fullName>
    </submittedName>
</protein>
<dbReference type="EMBL" id="CAJOBH010037630">
    <property type="protein sequence ID" value="CAF4311386.1"/>
    <property type="molecule type" value="Genomic_DNA"/>
</dbReference>
<sequence length="56" mass="6554">MRLPVQNDTIPYIEVHDNRLDVQLEADFLEMIDDDISCRVCGRDDQEDLLLICDEC</sequence>
<name>A0A8S2TYI9_9BILA</name>
<evidence type="ECO:0000313" key="2">
    <source>
        <dbReference type="Proteomes" id="UP000681967"/>
    </source>
</evidence>
<reference evidence="1" key="1">
    <citation type="submission" date="2021-02" db="EMBL/GenBank/DDBJ databases">
        <authorList>
            <person name="Nowell W R."/>
        </authorList>
    </citation>
    <scope>NUCLEOTIDE SEQUENCE</scope>
</reference>
<evidence type="ECO:0000313" key="1">
    <source>
        <dbReference type="EMBL" id="CAF4311386.1"/>
    </source>
</evidence>
<accession>A0A8S2TYI9</accession>
<dbReference type="Proteomes" id="UP000681967">
    <property type="component" value="Unassembled WGS sequence"/>
</dbReference>
<dbReference type="AlphaFoldDB" id="A0A8S2TYI9"/>